<evidence type="ECO:0000313" key="4">
    <source>
        <dbReference type="EMBL" id="TCS38310.1"/>
    </source>
</evidence>
<comment type="caution">
    <text evidence="4">The sequence shown here is derived from an EMBL/GenBank/DDBJ whole genome shotgun (WGS) entry which is preliminary data.</text>
</comment>
<dbReference type="Gene3D" id="3.90.550.10">
    <property type="entry name" value="Spore Coat Polysaccharide Biosynthesis Protein SpsA, Chain A"/>
    <property type="match status" value="1"/>
</dbReference>
<keyword evidence="2 4" id="KW-0548">Nucleotidyltransferase</keyword>
<dbReference type="PANTHER" id="PTHR43584">
    <property type="entry name" value="NUCLEOTIDYL TRANSFERASE"/>
    <property type="match status" value="1"/>
</dbReference>
<evidence type="ECO:0000259" key="3">
    <source>
        <dbReference type="Pfam" id="PF00483"/>
    </source>
</evidence>
<gene>
    <name evidence="4" type="ORF">EDC30_10245</name>
</gene>
<dbReference type="InterPro" id="IPR054790">
    <property type="entry name" value="MurU"/>
</dbReference>
<keyword evidence="5" id="KW-1185">Reference proteome</keyword>
<dbReference type="EMBL" id="SLZQ01000002">
    <property type="protein sequence ID" value="TCS38310.1"/>
    <property type="molecule type" value="Genomic_DNA"/>
</dbReference>
<sequence>MKAMIFAAGRGERMRPLTDACPKPLLKVRGRPLIVWHILNLVRAGITDIVINHAHLGHMIEEALGDGSQFGARIAYSAEGTALETAGGIARARHLLGDEPFVAIAADIYCPHFDFSKVTDVLEANDVWGNPHPQDKRDVAWLYLVKNPPHNQKGDFALNSFSIANDGEPRHTFSGIGVYRPEMFDGVKPGDKAALAPILREYAARGLVGGEVYRGDWTDVGTPERLEQLNAPLFPARST</sequence>
<dbReference type="PANTHER" id="PTHR43584:SF8">
    <property type="entry name" value="N-ACETYLMURAMATE ALPHA-1-PHOSPHATE URIDYLYLTRANSFERASE"/>
    <property type="match status" value="1"/>
</dbReference>
<proteinExistence type="predicted"/>
<dbReference type="NCBIfam" id="NF045761">
    <property type="entry name" value="NAMPUrTaseMurU"/>
    <property type="match status" value="1"/>
</dbReference>
<dbReference type="AlphaFoldDB" id="A0A4V2UJ18"/>
<evidence type="ECO:0000313" key="5">
    <source>
        <dbReference type="Proteomes" id="UP000295382"/>
    </source>
</evidence>
<evidence type="ECO:0000256" key="1">
    <source>
        <dbReference type="ARBA" id="ARBA00022679"/>
    </source>
</evidence>
<protein>
    <submittedName>
        <fullName evidence="4">MurNAc alpha-1-phosphate uridylyltransferase</fullName>
    </submittedName>
</protein>
<dbReference type="RefSeq" id="WP_132257335.1">
    <property type="nucleotide sequence ID" value="NZ_SLZQ01000002.1"/>
</dbReference>
<dbReference type="Proteomes" id="UP000295382">
    <property type="component" value="Unassembled WGS sequence"/>
</dbReference>
<keyword evidence="1 4" id="KW-0808">Transferase</keyword>
<dbReference type="InterPro" id="IPR050065">
    <property type="entry name" value="GlmU-like"/>
</dbReference>
<dbReference type="InterPro" id="IPR029044">
    <property type="entry name" value="Nucleotide-diphossugar_trans"/>
</dbReference>
<reference evidence="4 5" key="1">
    <citation type="submission" date="2019-03" db="EMBL/GenBank/DDBJ databases">
        <title>Genomic Encyclopedia of Type Strains, Phase IV (KMG-IV): sequencing the most valuable type-strain genomes for metagenomic binning, comparative biology and taxonomic classification.</title>
        <authorList>
            <person name="Goeker M."/>
        </authorList>
    </citation>
    <scope>NUCLEOTIDE SEQUENCE [LARGE SCALE GENOMIC DNA]</scope>
    <source>
        <strain evidence="4 5">DSM 7445</strain>
    </source>
</reference>
<dbReference type="Pfam" id="PF00483">
    <property type="entry name" value="NTP_transferase"/>
    <property type="match status" value="1"/>
</dbReference>
<dbReference type="CDD" id="cd06422">
    <property type="entry name" value="NTP_transferase_like_1"/>
    <property type="match status" value="1"/>
</dbReference>
<dbReference type="SUPFAM" id="SSF53448">
    <property type="entry name" value="Nucleotide-diphospho-sugar transferases"/>
    <property type="match status" value="1"/>
</dbReference>
<dbReference type="OrthoDB" id="9788272at2"/>
<accession>A0A4V2UJ18</accession>
<evidence type="ECO:0000256" key="2">
    <source>
        <dbReference type="ARBA" id="ARBA00022695"/>
    </source>
</evidence>
<feature type="domain" description="Nucleotidyl transferase" evidence="3">
    <location>
        <begin position="2"/>
        <end position="120"/>
    </location>
</feature>
<dbReference type="InterPro" id="IPR005835">
    <property type="entry name" value="NTP_transferase_dom"/>
</dbReference>
<name>A0A4V2UJ18_PAULE</name>
<dbReference type="GO" id="GO:0016779">
    <property type="term" value="F:nucleotidyltransferase activity"/>
    <property type="evidence" value="ECO:0007669"/>
    <property type="project" value="UniProtKB-KW"/>
</dbReference>
<organism evidence="4 5">
    <name type="scientific">Paucimonas lemoignei</name>
    <name type="common">Pseudomonas lemoignei</name>
    <dbReference type="NCBI Taxonomy" id="29443"/>
    <lineage>
        <taxon>Bacteria</taxon>
        <taxon>Pseudomonadati</taxon>
        <taxon>Pseudomonadota</taxon>
        <taxon>Betaproteobacteria</taxon>
        <taxon>Burkholderiales</taxon>
        <taxon>Burkholderiaceae</taxon>
        <taxon>Paucimonas</taxon>
    </lineage>
</organism>